<keyword evidence="1 3" id="KW-0378">Hydrolase</keyword>
<dbReference type="Proteomes" id="UP000569903">
    <property type="component" value="Unassembled WGS sequence"/>
</dbReference>
<dbReference type="PANTHER" id="PTHR48081">
    <property type="entry name" value="AB HYDROLASE SUPERFAMILY PROTEIN C4A8.06C"/>
    <property type="match status" value="1"/>
</dbReference>
<reference evidence="3 4" key="1">
    <citation type="submission" date="2020-03" db="EMBL/GenBank/DDBJ databases">
        <title>Soil Listeria distribution.</title>
        <authorList>
            <person name="Liao J."/>
            <person name="Wiedmann M."/>
        </authorList>
    </citation>
    <scope>NUCLEOTIDE SEQUENCE [LARGE SCALE GENOMIC DNA]</scope>
    <source>
        <strain evidence="3 4">FSL L7-1614</strain>
    </source>
</reference>
<protein>
    <submittedName>
        <fullName evidence="3">Alpha/beta hydrolase</fullName>
    </submittedName>
</protein>
<dbReference type="AlphaFoldDB" id="A0A841YYZ8"/>
<dbReference type="InterPro" id="IPR013094">
    <property type="entry name" value="AB_hydrolase_3"/>
</dbReference>
<dbReference type="RefSeq" id="WP_185389040.1">
    <property type="nucleotide sequence ID" value="NZ_JAARQN010000006.1"/>
</dbReference>
<evidence type="ECO:0000313" key="4">
    <source>
        <dbReference type="Proteomes" id="UP000569903"/>
    </source>
</evidence>
<dbReference type="EMBL" id="JAARQN010000006">
    <property type="protein sequence ID" value="MBC1457777.1"/>
    <property type="molecule type" value="Genomic_DNA"/>
</dbReference>
<organism evidence="3 4">
    <name type="scientific">Listeria newyorkensis</name>
    <dbReference type="NCBI Taxonomy" id="1497681"/>
    <lineage>
        <taxon>Bacteria</taxon>
        <taxon>Bacillati</taxon>
        <taxon>Bacillota</taxon>
        <taxon>Bacilli</taxon>
        <taxon>Bacillales</taxon>
        <taxon>Listeriaceae</taxon>
        <taxon>Listeria</taxon>
    </lineage>
</organism>
<evidence type="ECO:0000313" key="3">
    <source>
        <dbReference type="EMBL" id="MBC1457777.1"/>
    </source>
</evidence>
<feature type="domain" description="Alpha/beta hydrolase fold-3" evidence="2">
    <location>
        <begin position="77"/>
        <end position="273"/>
    </location>
</feature>
<dbReference type="GO" id="GO:0016787">
    <property type="term" value="F:hydrolase activity"/>
    <property type="evidence" value="ECO:0007669"/>
    <property type="project" value="UniProtKB-KW"/>
</dbReference>
<dbReference type="InterPro" id="IPR029058">
    <property type="entry name" value="AB_hydrolase_fold"/>
</dbReference>
<dbReference type="Pfam" id="PF07859">
    <property type="entry name" value="Abhydrolase_3"/>
    <property type="match status" value="1"/>
</dbReference>
<name>A0A841YYZ8_9LIST</name>
<accession>A0A841YYZ8</accession>
<comment type="caution">
    <text evidence="3">The sequence shown here is derived from an EMBL/GenBank/DDBJ whole genome shotgun (WGS) entry which is preliminary data.</text>
</comment>
<dbReference type="Gene3D" id="3.40.50.1820">
    <property type="entry name" value="alpha/beta hydrolase"/>
    <property type="match status" value="1"/>
</dbReference>
<gene>
    <name evidence="3" type="ORF">HB850_08405</name>
</gene>
<dbReference type="PANTHER" id="PTHR48081:SF8">
    <property type="entry name" value="ALPHA_BETA HYDROLASE FOLD-3 DOMAIN-CONTAINING PROTEIN-RELATED"/>
    <property type="match status" value="1"/>
</dbReference>
<evidence type="ECO:0000256" key="1">
    <source>
        <dbReference type="ARBA" id="ARBA00022801"/>
    </source>
</evidence>
<dbReference type="SUPFAM" id="SSF53474">
    <property type="entry name" value="alpha/beta-Hydrolases"/>
    <property type="match status" value="1"/>
</dbReference>
<sequence length="300" mass="33454">MKASIQLKMIQTIAKVGKINKLWYLQGSALKTAIAKKQSKIALPSKKLRESCTVTSHQIEGFDLYEVSPKSDAKNLIIYLAGGGFVLPISSLHWDFIQLLVDETNSKVLVPLYPLAPNHNVDTVMQYLTTIYKNTIQQQQPETITIMGDSAGGNLALAFSIHLKTLGLPQPKQIIAISPVVDLTFSNPDIAAIEAKDYIVGTPALKEIGEWYRGTHTLQSPIISPLFGDFTDTAPRIIFSSTGDLTNPDTRLFAEKHKENTTYYEYPDYPHIFPIYPIPEGEDARRKIISQLKTKNKPQI</sequence>
<dbReference type="InterPro" id="IPR050300">
    <property type="entry name" value="GDXG_lipolytic_enzyme"/>
</dbReference>
<evidence type="ECO:0000259" key="2">
    <source>
        <dbReference type="Pfam" id="PF07859"/>
    </source>
</evidence>
<proteinExistence type="predicted"/>